<gene>
    <name evidence="9" type="ORF">SDC9_94863</name>
</gene>
<feature type="transmembrane region" description="Helical" evidence="7">
    <location>
        <begin position="203"/>
        <end position="223"/>
    </location>
</feature>
<evidence type="ECO:0000256" key="3">
    <source>
        <dbReference type="ARBA" id="ARBA00022692"/>
    </source>
</evidence>
<evidence type="ECO:0000256" key="7">
    <source>
        <dbReference type="SAM" id="Phobius"/>
    </source>
</evidence>
<organism evidence="9">
    <name type="scientific">bioreactor metagenome</name>
    <dbReference type="NCBI Taxonomy" id="1076179"/>
    <lineage>
        <taxon>unclassified sequences</taxon>
        <taxon>metagenomes</taxon>
        <taxon>ecological metagenomes</taxon>
    </lineage>
</organism>
<feature type="region of interest" description="Disordered" evidence="6">
    <location>
        <begin position="1"/>
        <end position="29"/>
    </location>
</feature>
<dbReference type="AlphaFoldDB" id="A0A645A4L6"/>
<dbReference type="Pfam" id="PF01757">
    <property type="entry name" value="Acyl_transf_3"/>
    <property type="match status" value="1"/>
</dbReference>
<reference evidence="9" key="1">
    <citation type="submission" date="2019-08" db="EMBL/GenBank/DDBJ databases">
        <authorList>
            <person name="Kucharzyk K."/>
            <person name="Murdoch R.W."/>
            <person name="Higgins S."/>
            <person name="Loffler F."/>
        </authorList>
    </citation>
    <scope>NUCLEOTIDE SEQUENCE</scope>
</reference>
<feature type="region of interest" description="Disordered" evidence="6">
    <location>
        <begin position="336"/>
        <end position="359"/>
    </location>
</feature>
<dbReference type="GO" id="GO:0016413">
    <property type="term" value="F:O-acetyltransferase activity"/>
    <property type="evidence" value="ECO:0007669"/>
    <property type="project" value="TreeGrafter"/>
</dbReference>
<dbReference type="EMBL" id="VSSQ01011969">
    <property type="protein sequence ID" value="MPM48140.1"/>
    <property type="molecule type" value="Genomic_DNA"/>
</dbReference>
<comment type="subcellular location">
    <subcellularLocation>
        <location evidence="1">Cell membrane</location>
        <topology evidence="1">Multi-pass membrane protein</topology>
    </subcellularLocation>
</comment>
<feature type="transmembrane region" description="Helical" evidence="7">
    <location>
        <begin position="235"/>
        <end position="251"/>
    </location>
</feature>
<evidence type="ECO:0000256" key="4">
    <source>
        <dbReference type="ARBA" id="ARBA00022989"/>
    </source>
</evidence>
<feature type="transmembrane region" description="Helical" evidence="7">
    <location>
        <begin position="133"/>
        <end position="151"/>
    </location>
</feature>
<keyword evidence="3 7" id="KW-0812">Transmembrane</keyword>
<dbReference type="PANTHER" id="PTHR40074">
    <property type="entry name" value="O-ACETYLTRANSFERASE WECH"/>
    <property type="match status" value="1"/>
</dbReference>
<dbReference type="PANTHER" id="PTHR40074:SF2">
    <property type="entry name" value="O-ACETYLTRANSFERASE WECH"/>
    <property type="match status" value="1"/>
</dbReference>
<evidence type="ECO:0000256" key="5">
    <source>
        <dbReference type="ARBA" id="ARBA00023136"/>
    </source>
</evidence>
<feature type="domain" description="Acyltransferase 3" evidence="8">
    <location>
        <begin position="33"/>
        <end position="311"/>
    </location>
</feature>
<protein>
    <recommendedName>
        <fullName evidence="8">Acyltransferase 3 domain-containing protein</fullName>
    </recommendedName>
</protein>
<feature type="transmembrane region" description="Helical" evidence="7">
    <location>
        <begin position="300"/>
        <end position="318"/>
    </location>
</feature>
<feature type="transmembrane region" description="Helical" evidence="7">
    <location>
        <begin position="271"/>
        <end position="288"/>
    </location>
</feature>
<evidence type="ECO:0000256" key="2">
    <source>
        <dbReference type="ARBA" id="ARBA00022475"/>
    </source>
</evidence>
<evidence type="ECO:0000256" key="6">
    <source>
        <dbReference type="SAM" id="MobiDB-lite"/>
    </source>
</evidence>
<proteinExistence type="predicted"/>
<evidence type="ECO:0000259" key="8">
    <source>
        <dbReference type="Pfam" id="PF01757"/>
    </source>
</evidence>
<sequence length="359" mass="38685">MADGYGGGGFGGGSASRYTPDTMSHPPTDDRRTWMDLLRGIAMVLVVMFHAGLYTGGEYGTVLDALLRPFRMPVLMALSGLLLEHSLAKGARRYLRGKARGILWPWLVWMIVMVAILTPQAKADPGSFLTTGTNLWFLQALACCYGLALVLRPLPPAFTAVPLVLVAGPLQDTSTVLATYAWYGSFFFLGATLSPVLDRWLRAPARWAAAAAVLALVGALAQVPRGLYVPYRPENAAISLAGILAAIWLAARLPRVAPVRVLEWIGRNSMVTYLVHTALMVPVSGAILRRHLGDATSTLLSFTVVFAACLVMTALQPWTPWLYRLPLPARGRARRADRAEEVTGGPAGFGPGNVKPGRP</sequence>
<feature type="transmembrane region" description="Helical" evidence="7">
    <location>
        <begin position="103"/>
        <end position="121"/>
    </location>
</feature>
<comment type="caution">
    <text evidence="9">The sequence shown here is derived from an EMBL/GenBank/DDBJ whole genome shotgun (WGS) entry which is preliminary data.</text>
</comment>
<dbReference type="GO" id="GO:0009246">
    <property type="term" value="P:enterobacterial common antigen biosynthetic process"/>
    <property type="evidence" value="ECO:0007669"/>
    <property type="project" value="TreeGrafter"/>
</dbReference>
<keyword evidence="5 7" id="KW-0472">Membrane</keyword>
<feature type="transmembrane region" description="Helical" evidence="7">
    <location>
        <begin position="37"/>
        <end position="54"/>
    </location>
</feature>
<keyword evidence="4 7" id="KW-1133">Transmembrane helix</keyword>
<accession>A0A645A4L6</accession>
<feature type="compositionally biased region" description="Gly residues" evidence="6">
    <location>
        <begin position="1"/>
        <end position="14"/>
    </location>
</feature>
<dbReference type="InterPro" id="IPR002656">
    <property type="entry name" value="Acyl_transf_3_dom"/>
</dbReference>
<evidence type="ECO:0000256" key="1">
    <source>
        <dbReference type="ARBA" id="ARBA00004651"/>
    </source>
</evidence>
<evidence type="ECO:0000313" key="9">
    <source>
        <dbReference type="EMBL" id="MPM48140.1"/>
    </source>
</evidence>
<name>A0A645A4L6_9ZZZZ</name>
<keyword evidence="2" id="KW-1003">Cell membrane</keyword>
<dbReference type="GO" id="GO:0005886">
    <property type="term" value="C:plasma membrane"/>
    <property type="evidence" value="ECO:0007669"/>
    <property type="project" value="UniProtKB-SubCell"/>
</dbReference>